<evidence type="ECO:0000259" key="2">
    <source>
        <dbReference type="Pfam" id="PF14303"/>
    </source>
</evidence>
<protein>
    <recommendedName>
        <fullName evidence="2">No apical meristem-associated C-terminal domain-containing protein</fullName>
    </recommendedName>
</protein>
<dbReference type="EMBL" id="OOIL02004480">
    <property type="protein sequence ID" value="VFQ91937.1"/>
    <property type="molecule type" value="Genomic_DNA"/>
</dbReference>
<dbReference type="PANTHER" id="PTHR45023">
    <property type="match status" value="1"/>
</dbReference>
<feature type="region of interest" description="Disordered" evidence="1">
    <location>
        <begin position="273"/>
        <end position="349"/>
    </location>
</feature>
<name>A0A484MU32_9ASTE</name>
<evidence type="ECO:0000313" key="3">
    <source>
        <dbReference type="EMBL" id="VFQ91937.1"/>
    </source>
</evidence>
<feature type="region of interest" description="Disordered" evidence="1">
    <location>
        <begin position="32"/>
        <end position="69"/>
    </location>
</feature>
<dbReference type="Pfam" id="PF14303">
    <property type="entry name" value="NAM-associated"/>
    <property type="match status" value="1"/>
</dbReference>
<accession>A0A484MU32</accession>
<dbReference type="Proteomes" id="UP000595140">
    <property type="component" value="Unassembled WGS sequence"/>
</dbReference>
<sequence>MLGAMKILIDTPPSAPNLVSTVLEQHIEAYGQASKEESSVDSQVGDEVDTGPEAINKDDGGSNIVGKNEGPLVEDVANVDKSDSTFQEFYTSAGVVIAKDDVPKSVEKVADGDAKQACSPILIDTIKLFELVDVVPYEHRGSKKIVQGKFGILLYFYRFTSSEKLLEDWSTTGHLFWFNTFSHDRIEEKFFTTMNKDGTYQTRDQLTSKWSHINRKVRKFIGVYEECSRSWRSGTNDADVLRLATARYQDDGHQGKVPIDLWRILSRSPKWQQLNNPDGGSFRKRSSVDTEVEVDETIGSTDQIPPFNVADSDDEDPIPRPIGRKKAKSIASGSGGSGSVSASSRDEIGREMVEQLRAFNLREQESLN</sequence>
<organism evidence="3 4">
    <name type="scientific">Cuscuta campestris</name>
    <dbReference type="NCBI Taxonomy" id="132261"/>
    <lineage>
        <taxon>Eukaryota</taxon>
        <taxon>Viridiplantae</taxon>
        <taxon>Streptophyta</taxon>
        <taxon>Embryophyta</taxon>
        <taxon>Tracheophyta</taxon>
        <taxon>Spermatophyta</taxon>
        <taxon>Magnoliopsida</taxon>
        <taxon>eudicotyledons</taxon>
        <taxon>Gunneridae</taxon>
        <taxon>Pentapetalae</taxon>
        <taxon>asterids</taxon>
        <taxon>lamiids</taxon>
        <taxon>Solanales</taxon>
        <taxon>Convolvulaceae</taxon>
        <taxon>Cuscuteae</taxon>
        <taxon>Cuscuta</taxon>
        <taxon>Cuscuta subgen. Grammica</taxon>
        <taxon>Cuscuta sect. Cleistogrammica</taxon>
    </lineage>
</organism>
<dbReference type="PANTHER" id="PTHR45023:SF14">
    <property type="entry name" value="GLUTATHIONE TRANSFERASE"/>
    <property type="match status" value="1"/>
</dbReference>
<reference evidence="3 4" key="1">
    <citation type="submission" date="2018-04" db="EMBL/GenBank/DDBJ databases">
        <authorList>
            <person name="Vogel A."/>
        </authorList>
    </citation>
    <scope>NUCLEOTIDE SEQUENCE [LARGE SCALE GENOMIC DNA]</scope>
</reference>
<evidence type="ECO:0000256" key="1">
    <source>
        <dbReference type="SAM" id="MobiDB-lite"/>
    </source>
</evidence>
<proteinExistence type="predicted"/>
<evidence type="ECO:0000313" key="4">
    <source>
        <dbReference type="Proteomes" id="UP000595140"/>
    </source>
</evidence>
<dbReference type="InterPro" id="IPR029466">
    <property type="entry name" value="NAM-associated_C"/>
</dbReference>
<feature type="domain" description="No apical meristem-associated C-terminal" evidence="2">
    <location>
        <begin position="261"/>
        <end position="332"/>
    </location>
</feature>
<dbReference type="AlphaFoldDB" id="A0A484MU32"/>
<gene>
    <name evidence="3" type="ORF">CCAM_LOCUS33713</name>
</gene>
<keyword evidence="4" id="KW-1185">Reference proteome</keyword>